<dbReference type="Proteomes" id="UP001291653">
    <property type="component" value="Unassembled WGS sequence"/>
</dbReference>
<feature type="region of interest" description="Disordered" evidence="1">
    <location>
        <begin position="14"/>
        <end position="38"/>
    </location>
</feature>
<evidence type="ECO:0000313" key="2">
    <source>
        <dbReference type="EMBL" id="GLF97260.1"/>
    </source>
</evidence>
<comment type="caution">
    <text evidence="2">The sequence shown here is derived from an EMBL/GenBank/DDBJ whole genome shotgun (WGS) entry which is preliminary data.</text>
</comment>
<organism evidence="2 3">
    <name type="scientific">Streptomyces yaizuensis</name>
    <dbReference type="NCBI Taxonomy" id="2989713"/>
    <lineage>
        <taxon>Bacteria</taxon>
        <taxon>Bacillati</taxon>
        <taxon>Actinomycetota</taxon>
        <taxon>Actinomycetes</taxon>
        <taxon>Kitasatosporales</taxon>
        <taxon>Streptomycetaceae</taxon>
        <taxon>Streptomyces</taxon>
    </lineage>
</organism>
<sequence>MHYHGYLWTGDKKRFDKEGHRRPPGAPPPPPAGDDDTDGLRLNQRYKEAFAEFRTGDLPLMETALWLMKPGRLVRGTWREPKDAAAWLGEQLTEYAPRFLSESERDSTWLTTLVNTGAERLSRGGDVSHGFYLERPSFLSVALVTCSPNRVAPDTPCPVG</sequence>
<accession>A0ABQ5P3V1</accession>
<keyword evidence="3" id="KW-1185">Reference proteome</keyword>
<dbReference type="RefSeq" id="WP_323449268.1">
    <property type="nucleotide sequence ID" value="NZ_BSBI01000010.1"/>
</dbReference>
<dbReference type="EMBL" id="BSBI01000010">
    <property type="protein sequence ID" value="GLF97260.1"/>
    <property type="molecule type" value="Genomic_DNA"/>
</dbReference>
<evidence type="ECO:0000313" key="3">
    <source>
        <dbReference type="Proteomes" id="UP001291653"/>
    </source>
</evidence>
<proteinExistence type="predicted"/>
<name>A0ABQ5P3V1_9ACTN</name>
<reference evidence="2 3" key="1">
    <citation type="submission" date="2022-10" db="EMBL/GenBank/DDBJ databases">
        <title>Draft genome sequence of Streptomyces sp. YSPA8.</title>
        <authorList>
            <person name="Moriuchi R."/>
            <person name="Dohra H."/>
            <person name="Yamamura H."/>
            <person name="Kodani S."/>
        </authorList>
    </citation>
    <scope>NUCLEOTIDE SEQUENCE [LARGE SCALE GENOMIC DNA]</scope>
    <source>
        <strain evidence="2 3">YSPA8</strain>
    </source>
</reference>
<evidence type="ECO:0000256" key="1">
    <source>
        <dbReference type="SAM" id="MobiDB-lite"/>
    </source>
</evidence>
<gene>
    <name evidence="2" type="ORF">SYYSPA8_23205</name>
</gene>
<protein>
    <submittedName>
        <fullName evidence="2">Uncharacterized protein</fullName>
    </submittedName>
</protein>